<dbReference type="InterPro" id="IPR046348">
    <property type="entry name" value="SIS_dom_sf"/>
</dbReference>
<dbReference type="EC" id="5.3.1.9" evidence="4"/>
<keyword evidence="1 4" id="KW-0312">Gluconeogenesis</keyword>
<dbReference type="PROSITE" id="PS51463">
    <property type="entry name" value="P_GLUCOSE_ISOMERASE_3"/>
    <property type="match status" value="1"/>
</dbReference>
<comment type="caution">
    <text evidence="5">The sequence shown here is derived from an EMBL/GenBank/DDBJ whole genome shotgun (WGS) entry which is preliminary data.</text>
</comment>
<dbReference type="Pfam" id="PF00342">
    <property type="entry name" value="PGI"/>
    <property type="match status" value="1"/>
</dbReference>
<dbReference type="PANTHER" id="PTHR11469">
    <property type="entry name" value="GLUCOSE-6-PHOSPHATE ISOMERASE"/>
    <property type="match status" value="1"/>
</dbReference>
<organism evidence="5 6">
    <name type="scientific">Nocardioides daedukensis</name>
    <dbReference type="NCBI Taxonomy" id="634462"/>
    <lineage>
        <taxon>Bacteria</taxon>
        <taxon>Bacillati</taxon>
        <taxon>Actinomycetota</taxon>
        <taxon>Actinomycetes</taxon>
        <taxon>Propionibacteriales</taxon>
        <taxon>Nocardioidaceae</taxon>
        <taxon>Nocardioides</taxon>
    </lineage>
</organism>
<dbReference type="GO" id="GO:0005829">
    <property type="term" value="C:cytosol"/>
    <property type="evidence" value="ECO:0007669"/>
    <property type="project" value="TreeGrafter"/>
</dbReference>
<dbReference type="GO" id="GO:0004347">
    <property type="term" value="F:glucose-6-phosphate isomerase activity"/>
    <property type="evidence" value="ECO:0007669"/>
    <property type="project" value="UniProtKB-EC"/>
</dbReference>
<dbReference type="UniPathway" id="UPA00109">
    <property type="reaction ID" value="UER00181"/>
</dbReference>
<comment type="catalytic activity">
    <reaction evidence="4">
        <text>alpha-D-glucose 6-phosphate = beta-D-fructose 6-phosphate</text>
        <dbReference type="Rhea" id="RHEA:11816"/>
        <dbReference type="ChEBI" id="CHEBI:57634"/>
        <dbReference type="ChEBI" id="CHEBI:58225"/>
        <dbReference type="EC" id="5.3.1.9"/>
    </reaction>
</comment>
<name>A0A7Y9RW48_9ACTN</name>
<evidence type="ECO:0000313" key="5">
    <source>
        <dbReference type="EMBL" id="NYG57757.1"/>
    </source>
</evidence>
<dbReference type="GO" id="GO:0097367">
    <property type="term" value="F:carbohydrate derivative binding"/>
    <property type="evidence" value="ECO:0007669"/>
    <property type="project" value="InterPro"/>
</dbReference>
<dbReference type="GO" id="GO:0051156">
    <property type="term" value="P:glucose 6-phosphate metabolic process"/>
    <property type="evidence" value="ECO:0007669"/>
    <property type="project" value="TreeGrafter"/>
</dbReference>
<evidence type="ECO:0000256" key="3">
    <source>
        <dbReference type="ARBA" id="ARBA00023235"/>
    </source>
</evidence>
<keyword evidence="6" id="KW-1185">Reference proteome</keyword>
<accession>A0A7Y9RW48</accession>
<evidence type="ECO:0000256" key="1">
    <source>
        <dbReference type="ARBA" id="ARBA00022432"/>
    </source>
</evidence>
<protein>
    <recommendedName>
        <fullName evidence="4">Glucose-6-phosphate isomerase</fullName>
        <ecNumber evidence="4">5.3.1.9</ecNumber>
    </recommendedName>
</protein>
<dbReference type="SUPFAM" id="SSF53697">
    <property type="entry name" value="SIS domain"/>
    <property type="match status" value="1"/>
</dbReference>
<evidence type="ECO:0000256" key="4">
    <source>
        <dbReference type="RuleBase" id="RU000612"/>
    </source>
</evidence>
<evidence type="ECO:0000313" key="6">
    <source>
        <dbReference type="Proteomes" id="UP000540656"/>
    </source>
</evidence>
<sequence>MTEWDDNSGPGAHLGLCFPDESAYAATVETLVADEVGSRITAEDPTLWGPEAEEEAAKRLDWVSLPRSSRSLLTEIADLRADLVARGLTRVVLCGMGGSSLAPEVICAAAGVPLEVLDSSNPDTVRDATSGDLTCTVVVVSSKSGGTVETDSQKRAFEAAFKDAGIDPTERIIVVTDPGSPFDKGATVDGYRVFRADPDVGGRYSALTAFGLVPSGLAGADIEALMDQAEALLPALALDSNDNPGLRLGGLLGLAATQRVDKLVLANAGAEFAGLGDWIEQLVAESTGKHGHGLLPVVVGSVDAPNFTPSTADSILVSYGPDSPFDDVRPASGFGAAVDAPLGAQIQLWEFATAVAGRVIGINPFDQPDVESAKQAAREMLDGPDKVPAPRFVDGSFSVHAGDWLPSTVTTAREAIETLLGTIVPASGYLAVHAYLDRHRDADLADVRRSLATRTTRPVTFGWGPRFLHSTGQYHKGGPATGVYLQITTEPVEDLEVPGREFTFQEFFGSQSVGDAQVLAAKGRPVLRIHLAEPAAVTELGRLLR</sequence>
<dbReference type="Proteomes" id="UP000540656">
    <property type="component" value="Unassembled WGS sequence"/>
</dbReference>
<evidence type="ECO:0000256" key="2">
    <source>
        <dbReference type="ARBA" id="ARBA00023152"/>
    </source>
</evidence>
<dbReference type="InterPro" id="IPR001672">
    <property type="entry name" value="G6P_Isomerase"/>
</dbReference>
<dbReference type="EMBL" id="JACCAA010000001">
    <property type="protein sequence ID" value="NYG57757.1"/>
    <property type="molecule type" value="Genomic_DNA"/>
</dbReference>
<dbReference type="PANTHER" id="PTHR11469:SF1">
    <property type="entry name" value="GLUCOSE-6-PHOSPHATE ISOMERASE"/>
    <property type="match status" value="1"/>
</dbReference>
<reference evidence="5 6" key="1">
    <citation type="submission" date="2020-07" db="EMBL/GenBank/DDBJ databases">
        <title>Sequencing the genomes of 1000 actinobacteria strains.</title>
        <authorList>
            <person name="Klenk H.-P."/>
        </authorList>
    </citation>
    <scope>NUCLEOTIDE SEQUENCE [LARGE SCALE GENOMIC DNA]</scope>
    <source>
        <strain evidence="5 6">DSM 23819</strain>
    </source>
</reference>
<dbReference type="PRINTS" id="PR00662">
    <property type="entry name" value="G6PISOMERASE"/>
</dbReference>
<proteinExistence type="inferred from homology"/>
<dbReference type="AlphaFoldDB" id="A0A7Y9RW48"/>
<dbReference type="GO" id="GO:0006096">
    <property type="term" value="P:glycolytic process"/>
    <property type="evidence" value="ECO:0007669"/>
    <property type="project" value="UniProtKB-UniPathway"/>
</dbReference>
<comment type="pathway">
    <text evidence="4">Carbohydrate degradation; glycolysis; D-glyceraldehyde 3-phosphate and glycerone phosphate from D-glucose: step 2/4.</text>
</comment>
<dbReference type="GO" id="GO:0048029">
    <property type="term" value="F:monosaccharide binding"/>
    <property type="evidence" value="ECO:0007669"/>
    <property type="project" value="TreeGrafter"/>
</dbReference>
<gene>
    <name evidence="5" type="ORF">BJ980_000680</name>
</gene>
<keyword evidence="3 4" id="KW-0413">Isomerase</keyword>
<dbReference type="Gene3D" id="3.40.50.10490">
    <property type="entry name" value="Glucose-6-phosphate isomerase like protein, domain 1"/>
    <property type="match status" value="3"/>
</dbReference>
<dbReference type="RefSeq" id="WP_179500988.1">
    <property type="nucleotide sequence ID" value="NZ_JACCAA010000001.1"/>
</dbReference>
<dbReference type="GO" id="GO:0006094">
    <property type="term" value="P:gluconeogenesis"/>
    <property type="evidence" value="ECO:0007669"/>
    <property type="project" value="UniProtKB-KW"/>
</dbReference>
<keyword evidence="2 4" id="KW-0324">Glycolysis</keyword>
<comment type="similarity">
    <text evidence="4">Belongs to the GPI family.</text>
</comment>